<organism evidence="1 2">
    <name type="scientific">Sphaerodactylus townsendi</name>
    <dbReference type="NCBI Taxonomy" id="933632"/>
    <lineage>
        <taxon>Eukaryota</taxon>
        <taxon>Metazoa</taxon>
        <taxon>Chordata</taxon>
        <taxon>Craniata</taxon>
        <taxon>Vertebrata</taxon>
        <taxon>Euteleostomi</taxon>
        <taxon>Lepidosauria</taxon>
        <taxon>Squamata</taxon>
        <taxon>Bifurcata</taxon>
        <taxon>Gekkota</taxon>
        <taxon>Sphaerodactylidae</taxon>
        <taxon>Sphaerodactylus</taxon>
    </lineage>
</organism>
<sequence>MSFPVTRDNEVPALGRPLHLGMLYDRRSDTFVPGMTLWDPEILQKHVLMKPQPKTEFQVLASDNYDHLASALHLTLPLRASLLGGHVDLNGPARYLKDTKKSKNQVRVVLHSSITTRFEELTMTHLGPQNVTYPGVFDRGEATHVVTAVLYGAQAFFVFDREVASVENKDEIEKDLRSSVQSFCNKVHDGEETANRPGKEKTNTEDFRCTFYGDVALETNPITDPDAMKIYSALPKLLGEKGEKAVPVKVWLYPLVKLDPRAAQLVQEIGADLVLRAQSAVEQLSDCEGQSQDLLSTNDPSFPELREKVQRFQGLCKRHKETFQERVAKLLPSIRGGEQQEGALRDLLTQNEQSPFHSKWLSGFLSKKSAEVGYVKLFSSILKGVHVVPSASKLKEVLLDHQYKYVVSFTFTSLQTEEPYLLDLEGWLCKSADPAPSGSWCEKQTAKQWFEEEEVTRKARERVKSFADFAHLHQKKGKIRFIISSVPDVDNPGISIYLYKEGQLISRDFEPRLKPPPLAVGEVRHDSVQLRFELSVGGRVVLISSYCVEFKILGQESWTELNTVNGEETVVVRTLLPNTSYQFRCSLRNKPDLGESSSKSKVVKTLPISPPGKPQHSVVAPSAIRITWKSPSVIGVGVDLKGYKLKYAEAAAEGTESEQGSWTEVTVGKSCRCCRVAGLRPETSYRFLLVAVSSDGRESPPSEETVITTLRKEEKVSKLSSSVNIQSPRPGTMTSDFQLEMMLQRDGTPFPPIVNACHGPAGLSRVYSLLCHVDSEQLHSSLCFVSLKRPPGEGRESELRIILVGRNGSGRKAVGNAILGRKAFESVPGANKTTAGKCRRGDGNWNGCRISVIDVPEIFDSDVCNQDFLVEIMHCVQLSKPGPHALVLVTQAGHFTTEDEAAVERVLDVFGMDSMRYMIVLFPQKEDSGGRSVQDHLPDNKALQELILKCGSRFCAFSLNAASKERMQQVSELMLMLQTLVCKNRGEPFVNALYTEASLTESKLRGYVAENRKARRNPGKVSEPKMTKLRRIASCVVAVVVLSFTVSKAFTFSLE</sequence>
<evidence type="ECO:0000313" key="2">
    <source>
        <dbReference type="Proteomes" id="UP000827872"/>
    </source>
</evidence>
<protein>
    <submittedName>
        <fullName evidence="1">Uncharacterized protein</fullName>
    </submittedName>
</protein>
<dbReference type="EMBL" id="CM037624">
    <property type="protein sequence ID" value="KAH8011444.1"/>
    <property type="molecule type" value="Genomic_DNA"/>
</dbReference>
<evidence type="ECO:0000313" key="1">
    <source>
        <dbReference type="EMBL" id="KAH8011444.1"/>
    </source>
</evidence>
<proteinExistence type="predicted"/>
<gene>
    <name evidence="1" type="ORF">K3G42_022650</name>
</gene>
<keyword evidence="2" id="KW-1185">Reference proteome</keyword>
<name>A0ACB8FWX6_9SAUR</name>
<comment type="caution">
    <text evidence="1">The sequence shown here is derived from an EMBL/GenBank/DDBJ whole genome shotgun (WGS) entry which is preliminary data.</text>
</comment>
<reference evidence="1" key="1">
    <citation type="submission" date="2021-08" db="EMBL/GenBank/DDBJ databases">
        <title>The first chromosome-level gecko genome reveals the dynamic sex chromosomes of Neotropical dwarf geckos (Sphaerodactylidae: Sphaerodactylus).</title>
        <authorList>
            <person name="Pinto B.J."/>
            <person name="Keating S.E."/>
            <person name="Gamble T."/>
        </authorList>
    </citation>
    <scope>NUCLEOTIDE SEQUENCE</scope>
    <source>
        <strain evidence="1">TG3544</strain>
    </source>
</reference>
<dbReference type="Proteomes" id="UP000827872">
    <property type="component" value="Linkage Group LG11"/>
</dbReference>
<accession>A0ACB8FWX6</accession>